<dbReference type="EC" id="2.7.10.1" evidence="3"/>
<dbReference type="InterPro" id="IPR000719">
    <property type="entry name" value="Prot_kinase_dom"/>
</dbReference>
<dbReference type="InterPro" id="IPR017441">
    <property type="entry name" value="Protein_kinase_ATP_BS"/>
</dbReference>
<evidence type="ECO:0000256" key="8">
    <source>
        <dbReference type="ARBA" id="ARBA00022692"/>
    </source>
</evidence>
<evidence type="ECO:0000256" key="20">
    <source>
        <dbReference type="ARBA" id="ARBA00023319"/>
    </source>
</evidence>
<evidence type="ECO:0000256" key="16">
    <source>
        <dbReference type="ARBA" id="ARBA00023137"/>
    </source>
</evidence>
<accession>A0A6P5AYG9</accession>
<dbReference type="Gene3D" id="2.10.25.10">
    <property type="entry name" value="Laminin"/>
    <property type="match status" value="1"/>
</dbReference>
<dbReference type="Gene3D" id="2.60.40.10">
    <property type="entry name" value="Immunoglobulins"/>
    <property type="match status" value="1"/>
</dbReference>
<dbReference type="PROSITE" id="PS50026">
    <property type="entry name" value="EGF_3"/>
    <property type="match status" value="1"/>
</dbReference>
<dbReference type="InterPro" id="IPR013761">
    <property type="entry name" value="SAM/pointed_sf"/>
</dbReference>
<evidence type="ECO:0000313" key="31">
    <source>
        <dbReference type="RefSeq" id="XP_019647161.1"/>
    </source>
</evidence>
<feature type="chain" id="PRO_5027538191" description="receptor protein-tyrosine kinase" evidence="25">
    <location>
        <begin position="26"/>
        <end position="1148"/>
    </location>
</feature>
<dbReference type="InterPro" id="IPR008266">
    <property type="entry name" value="Tyr_kinase_AS"/>
</dbReference>
<evidence type="ECO:0000256" key="25">
    <source>
        <dbReference type="SAM" id="SignalP"/>
    </source>
</evidence>
<evidence type="ECO:0000256" key="15">
    <source>
        <dbReference type="ARBA" id="ARBA00023136"/>
    </source>
</evidence>
<dbReference type="PANTHER" id="PTHR19143">
    <property type="entry name" value="FIBRINOGEN/TENASCIN/ANGIOPOEITIN"/>
    <property type="match status" value="1"/>
</dbReference>
<name>A0A6P5AYG9_BRABE</name>
<sequence>MGRIRGVIPLLSIAWLGLLTSVVDGTSPPQDCADLFAAGTRQSGTYTVGEPSPYRVYCDMSFLGGGWTVLQRRQDGSVDFAKAWEEYQQGFGNLTGEFWLGLENIHTLTTAKSNILQIELEDFDGGRRYARYGTVAVGDASGNYTVSISGYSGDAGDSLTNSGRPNINGKMFSTLDRDNDENNVHCASSFSQGGWWYPTSCGQSFLNGRYNCHQSSVSCGESQGVVWSSWGGRSYFLKTTTIMIRPADFAGAHTPQDCADLYEDGIIESGVNAVSDPRVFVYCDMMNSGGGWTMIQRRQDGSVDFAKNWADYQQGFGNLDGEHWLGLSKQNQITGQKAYTLRVDLGDWEGQSRYATYDSFSVGGSSTEYQVSISGYAGDAGDSLTDSNSRLNINGRRFTTSDNDNDPSTITNCASSFGGGGWWFPASCGYAMLNGRYNDSGRAQGVNWERWRGYTYSLKLTSLKVRPDDFPVCPTGVFGPTCSESCRCLNGNASCNHVTGACLGGCADGWAGSNCQSVHPQILQPTPADKTKKLGEALSWTCKATGDPLPNITWWHGSNRLTTTSTTQMESGVQYTESVFTINTVSFHDNGTYICIAGNIGGFEIATFSLAVQACSPGEFGPVCSTCRCAFGGDVCDVMTGVCSRGGCEAGWKGNDCQTECAPGEFGPNCTFTCHCASGSSACDTMTGICSSGGCQAGWKGNSCQTACGPGEFGPNCANTCRCAAGDSACPADTGVCHGGCASGWEGDSCQIDVNECDTDADNCHIHATCHNSEGSFNCVCNPGYQGNGTSCTEQIPLVGIIVGAVAGFFAIGAVGAVAFYCRRRNKNVSKERDVPLKDIGDQPITGGARNEAFDPEHGEYTTISARLSKIITVEDVQTFLIDNGLQECVRPFRENDVDGKALRHLDDAMLKDLVPMVGPRARLKAVLQELNGSEIQVSSESTVSTLNFWEIPRSSLKLGRRLGRGQFGEVRQGEVRNRAVTTTVAVKTLRDSASDSDKKDLLGELEILVTVGRHDNIISLVGACTRDGPLMIVVEYAPNGCLKDWLKTKAESACQDQQDSMEQLIQFGVDVASGMGHLAAMQCVHRDLAARNILLGENFVAKVSDFGLSRDIYEDSEYVKSTKSKLPLRWMAYESLFYHVYTSQSDV</sequence>
<dbReference type="SMART" id="SM00219">
    <property type="entry name" value="TyrKc"/>
    <property type="match status" value="1"/>
</dbReference>
<dbReference type="Gene3D" id="2.170.300.10">
    <property type="entry name" value="Tie2 ligand-binding domain superfamily"/>
    <property type="match status" value="3"/>
</dbReference>
<keyword evidence="20" id="KW-0393">Immunoglobulin domain</keyword>
<evidence type="ECO:0000256" key="1">
    <source>
        <dbReference type="ARBA" id="ARBA00004167"/>
    </source>
</evidence>
<evidence type="ECO:0000259" key="28">
    <source>
        <dbReference type="PROSITE" id="PS50835"/>
    </source>
</evidence>
<dbReference type="SMART" id="SM00181">
    <property type="entry name" value="EGF"/>
    <property type="match status" value="4"/>
</dbReference>
<dbReference type="Gene3D" id="3.90.215.10">
    <property type="entry name" value="Gamma Fibrinogen, chain A, domain 1"/>
    <property type="match status" value="2"/>
</dbReference>
<evidence type="ECO:0000256" key="18">
    <source>
        <dbReference type="ARBA" id="ARBA00023170"/>
    </source>
</evidence>
<keyword evidence="19" id="KW-0325">Glycoprotein</keyword>
<evidence type="ECO:0000256" key="11">
    <source>
        <dbReference type="ARBA" id="ARBA00022741"/>
    </source>
</evidence>
<keyword evidence="14 24" id="KW-1133">Transmembrane helix</keyword>
<dbReference type="InterPro" id="IPR000742">
    <property type="entry name" value="EGF"/>
</dbReference>
<feature type="domain" description="Fibrinogen C-terminal" evidence="29">
    <location>
        <begin position="249"/>
        <end position="469"/>
    </location>
</feature>
<dbReference type="Gene3D" id="3.30.200.20">
    <property type="entry name" value="Phosphorylase Kinase, domain 1"/>
    <property type="match status" value="1"/>
</dbReference>
<dbReference type="GeneID" id="109487598"/>
<dbReference type="InterPro" id="IPR024731">
    <property type="entry name" value="NELL2-like_EGF"/>
</dbReference>
<evidence type="ECO:0000256" key="19">
    <source>
        <dbReference type="ARBA" id="ARBA00023180"/>
    </source>
</evidence>
<keyword evidence="7" id="KW-0808">Transferase</keyword>
<keyword evidence="8 24" id="KW-0812">Transmembrane</keyword>
<dbReference type="InterPro" id="IPR036179">
    <property type="entry name" value="Ig-like_dom_sf"/>
</dbReference>
<keyword evidence="13 23" id="KW-0067">ATP-binding</keyword>
<evidence type="ECO:0000256" key="24">
    <source>
        <dbReference type="SAM" id="Phobius"/>
    </source>
</evidence>
<dbReference type="NCBIfam" id="NF040941">
    <property type="entry name" value="GGGWT_bact"/>
    <property type="match status" value="1"/>
</dbReference>
<evidence type="ECO:0000256" key="22">
    <source>
        <dbReference type="PROSITE-ProRule" id="PRU00076"/>
    </source>
</evidence>
<dbReference type="SMART" id="SM00186">
    <property type="entry name" value="FBG"/>
    <property type="match status" value="2"/>
</dbReference>
<dbReference type="InterPro" id="IPR003598">
    <property type="entry name" value="Ig_sub2"/>
</dbReference>
<evidence type="ECO:0000256" key="17">
    <source>
        <dbReference type="ARBA" id="ARBA00023157"/>
    </source>
</evidence>
<dbReference type="GO" id="GO:0016020">
    <property type="term" value="C:membrane"/>
    <property type="evidence" value="ECO:0007669"/>
    <property type="project" value="UniProtKB-SubCell"/>
</dbReference>
<protein>
    <recommendedName>
        <fullName evidence="3">receptor protein-tyrosine kinase</fullName>
        <ecNumber evidence="3">2.7.10.1</ecNumber>
    </recommendedName>
</protein>
<keyword evidence="6" id="KW-0597">Phosphoprotein</keyword>
<keyword evidence="10" id="KW-0677">Repeat</keyword>
<dbReference type="PROSITE" id="PS50835">
    <property type="entry name" value="IG_LIKE"/>
    <property type="match status" value="1"/>
</dbReference>
<proteinExistence type="predicted"/>
<dbReference type="PANTHER" id="PTHR19143:SF458">
    <property type="entry name" value="FIBRINOGEN C-TERMINAL DOMAIN-CONTAINING PROTEIN-RELATED"/>
    <property type="match status" value="1"/>
</dbReference>
<evidence type="ECO:0000256" key="6">
    <source>
        <dbReference type="ARBA" id="ARBA00022553"/>
    </source>
</evidence>
<dbReference type="CDD" id="cd00087">
    <property type="entry name" value="FReD"/>
    <property type="match status" value="2"/>
</dbReference>
<feature type="domain" description="Protein kinase" evidence="26">
    <location>
        <begin position="957"/>
        <end position="1148"/>
    </location>
</feature>
<dbReference type="Pfam" id="PF07714">
    <property type="entry name" value="PK_Tyr_Ser-Thr"/>
    <property type="match status" value="1"/>
</dbReference>
<dbReference type="FunFam" id="2.10.25.10:FF:000038">
    <property type="entry name" value="Fibrillin 2"/>
    <property type="match status" value="1"/>
</dbReference>
<dbReference type="PROSITE" id="PS01186">
    <property type="entry name" value="EGF_2"/>
    <property type="match status" value="1"/>
</dbReference>
<dbReference type="InterPro" id="IPR007110">
    <property type="entry name" value="Ig-like_dom"/>
</dbReference>
<evidence type="ECO:0000259" key="26">
    <source>
        <dbReference type="PROSITE" id="PS50011"/>
    </source>
</evidence>
<dbReference type="SUPFAM" id="SSF56112">
    <property type="entry name" value="Protein kinase-like (PK-like)"/>
    <property type="match status" value="1"/>
</dbReference>
<evidence type="ECO:0000256" key="3">
    <source>
        <dbReference type="ARBA" id="ARBA00011902"/>
    </source>
</evidence>
<dbReference type="Gene3D" id="1.10.510.10">
    <property type="entry name" value="Transferase(Phosphotransferase) domain 1"/>
    <property type="match status" value="1"/>
</dbReference>
<dbReference type="Proteomes" id="UP000515135">
    <property type="component" value="Unplaced"/>
</dbReference>
<keyword evidence="15 24" id="KW-0472">Membrane</keyword>
<dbReference type="FunFam" id="3.30.200.20:FF:000593">
    <property type="entry name" value="Predicted protein"/>
    <property type="match status" value="1"/>
</dbReference>
<dbReference type="KEGG" id="bbel:109487598"/>
<dbReference type="GO" id="GO:0005509">
    <property type="term" value="F:calcium ion binding"/>
    <property type="evidence" value="ECO:0007669"/>
    <property type="project" value="InterPro"/>
</dbReference>
<dbReference type="InterPro" id="IPR020635">
    <property type="entry name" value="Tyr_kinase_cat_dom"/>
</dbReference>
<dbReference type="OrthoDB" id="10012012at2759"/>
<dbReference type="InterPro" id="IPR000152">
    <property type="entry name" value="EGF-type_Asp/Asn_hydroxyl_site"/>
</dbReference>
<dbReference type="PROSITE" id="PS01187">
    <property type="entry name" value="EGF_CA"/>
    <property type="match status" value="1"/>
</dbReference>
<evidence type="ECO:0000256" key="23">
    <source>
        <dbReference type="PROSITE-ProRule" id="PRU10141"/>
    </source>
</evidence>
<dbReference type="PROSITE" id="PS51406">
    <property type="entry name" value="FIBRINOGEN_C_2"/>
    <property type="match status" value="2"/>
</dbReference>
<dbReference type="InterPro" id="IPR011009">
    <property type="entry name" value="Kinase-like_dom_sf"/>
</dbReference>
<dbReference type="InterPro" id="IPR001660">
    <property type="entry name" value="SAM"/>
</dbReference>
<dbReference type="InterPro" id="IPR013783">
    <property type="entry name" value="Ig-like_fold"/>
</dbReference>
<comment type="caution">
    <text evidence="22">Lacks conserved residue(s) required for the propagation of feature annotation.</text>
</comment>
<evidence type="ECO:0000256" key="13">
    <source>
        <dbReference type="ARBA" id="ARBA00022840"/>
    </source>
</evidence>
<dbReference type="Pfam" id="PF13927">
    <property type="entry name" value="Ig_3"/>
    <property type="match status" value="1"/>
</dbReference>
<evidence type="ECO:0000256" key="2">
    <source>
        <dbReference type="ARBA" id="ARBA00004498"/>
    </source>
</evidence>
<evidence type="ECO:0000256" key="14">
    <source>
        <dbReference type="ARBA" id="ARBA00022989"/>
    </source>
</evidence>
<dbReference type="GO" id="GO:0004714">
    <property type="term" value="F:transmembrane receptor protein tyrosine kinase activity"/>
    <property type="evidence" value="ECO:0007669"/>
    <property type="project" value="UniProtKB-EC"/>
</dbReference>
<dbReference type="SMART" id="SM00408">
    <property type="entry name" value="IGc2"/>
    <property type="match status" value="1"/>
</dbReference>
<keyword evidence="9 25" id="KW-0732">Signal</keyword>
<dbReference type="Pfam" id="PF00536">
    <property type="entry name" value="SAM_1"/>
    <property type="match status" value="1"/>
</dbReference>
<dbReference type="SUPFAM" id="SSF47769">
    <property type="entry name" value="SAM/Pointed domain"/>
    <property type="match status" value="1"/>
</dbReference>
<dbReference type="SUPFAM" id="SSF48726">
    <property type="entry name" value="Immunoglobulin"/>
    <property type="match status" value="1"/>
</dbReference>
<dbReference type="GO" id="GO:0005524">
    <property type="term" value="F:ATP binding"/>
    <property type="evidence" value="ECO:0007669"/>
    <property type="project" value="UniProtKB-UniRule"/>
</dbReference>
<organism evidence="30 31">
    <name type="scientific">Branchiostoma belcheri</name>
    <name type="common">Amphioxus</name>
    <dbReference type="NCBI Taxonomy" id="7741"/>
    <lineage>
        <taxon>Eukaryota</taxon>
        <taxon>Metazoa</taxon>
        <taxon>Chordata</taxon>
        <taxon>Cephalochordata</taxon>
        <taxon>Leptocardii</taxon>
        <taxon>Amphioxiformes</taxon>
        <taxon>Branchiostomatidae</taxon>
        <taxon>Branchiostoma</taxon>
    </lineage>
</organism>
<dbReference type="InterPro" id="IPR036056">
    <property type="entry name" value="Fibrinogen-like_C"/>
</dbReference>
<evidence type="ECO:0000256" key="5">
    <source>
        <dbReference type="ARBA" id="ARBA00022536"/>
    </source>
</evidence>
<dbReference type="SUPFAM" id="SSF57196">
    <property type="entry name" value="EGF/Laminin"/>
    <property type="match status" value="1"/>
</dbReference>
<dbReference type="InterPro" id="IPR050373">
    <property type="entry name" value="Fibrinogen_C-term_domain"/>
</dbReference>
<evidence type="ECO:0000256" key="10">
    <source>
        <dbReference type="ARBA" id="ARBA00022737"/>
    </source>
</evidence>
<evidence type="ECO:0000256" key="12">
    <source>
        <dbReference type="ARBA" id="ARBA00022777"/>
    </source>
</evidence>
<gene>
    <name evidence="31" type="primary">LOC109487598</name>
</gene>
<dbReference type="InterPro" id="IPR001881">
    <property type="entry name" value="EGF-like_Ca-bd_dom"/>
</dbReference>
<reference evidence="31" key="1">
    <citation type="submission" date="2025-08" db="UniProtKB">
        <authorList>
            <consortium name="RefSeq"/>
        </authorList>
    </citation>
    <scope>IDENTIFICATION</scope>
    <source>
        <tissue evidence="31">Gonad</tissue>
    </source>
</reference>
<dbReference type="InterPro" id="IPR002181">
    <property type="entry name" value="Fibrinogen_a/b/g_C_dom"/>
</dbReference>
<keyword evidence="17" id="KW-1015">Disulfide bond</keyword>
<dbReference type="PROSITE" id="PS00109">
    <property type="entry name" value="PROTEIN_KINASE_TYR"/>
    <property type="match status" value="1"/>
</dbReference>
<keyword evidence="12" id="KW-0418">Kinase</keyword>
<keyword evidence="5 22" id="KW-0245">EGF-like domain</keyword>
<dbReference type="CDD" id="cd00192">
    <property type="entry name" value="PTKc"/>
    <property type="match status" value="1"/>
</dbReference>
<keyword evidence="18" id="KW-0675">Receptor</keyword>
<dbReference type="SMART" id="SM00409">
    <property type="entry name" value="IG"/>
    <property type="match status" value="1"/>
</dbReference>
<evidence type="ECO:0000256" key="9">
    <source>
        <dbReference type="ARBA" id="ARBA00022729"/>
    </source>
</evidence>
<keyword evidence="4" id="KW-0964">Secreted</keyword>
<keyword evidence="11 23" id="KW-0547">Nucleotide-binding</keyword>
<dbReference type="FunFam" id="3.90.215.10:FF:000001">
    <property type="entry name" value="Tenascin isoform 1"/>
    <property type="match status" value="1"/>
</dbReference>
<evidence type="ECO:0000259" key="29">
    <source>
        <dbReference type="PROSITE" id="PS51406"/>
    </source>
</evidence>
<comment type="function">
    <text evidence="21">Receptor for basic fibroblast growth factor.</text>
</comment>
<dbReference type="Pfam" id="PF12947">
    <property type="entry name" value="EGF_3"/>
    <property type="match status" value="1"/>
</dbReference>
<keyword evidence="16" id="KW-0829">Tyrosine-protein kinase</keyword>
<dbReference type="SMART" id="SM00179">
    <property type="entry name" value="EGF_CA"/>
    <property type="match status" value="1"/>
</dbReference>
<evidence type="ECO:0000256" key="7">
    <source>
        <dbReference type="ARBA" id="ARBA00022679"/>
    </source>
</evidence>
<comment type="subcellular location">
    <subcellularLocation>
        <location evidence="1">Membrane</location>
        <topology evidence="1">Single-pass membrane protein</topology>
    </subcellularLocation>
    <subcellularLocation>
        <location evidence="2">Secreted</location>
        <location evidence="2">Extracellular space</location>
        <location evidence="2">Extracellular matrix</location>
    </subcellularLocation>
</comment>
<dbReference type="InterPro" id="IPR003599">
    <property type="entry name" value="Ig_sub"/>
</dbReference>
<dbReference type="SMART" id="SM00454">
    <property type="entry name" value="SAM"/>
    <property type="match status" value="1"/>
</dbReference>
<dbReference type="InterPro" id="IPR001245">
    <property type="entry name" value="Ser-Thr/Tyr_kinase_cat_dom"/>
</dbReference>
<evidence type="ECO:0000256" key="21">
    <source>
        <dbReference type="ARBA" id="ARBA00056965"/>
    </source>
</evidence>
<dbReference type="GO" id="GO:0005615">
    <property type="term" value="C:extracellular space"/>
    <property type="evidence" value="ECO:0007669"/>
    <property type="project" value="TreeGrafter"/>
</dbReference>
<evidence type="ECO:0000256" key="4">
    <source>
        <dbReference type="ARBA" id="ARBA00022530"/>
    </source>
</evidence>
<dbReference type="PROSITE" id="PS00010">
    <property type="entry name" value="ASX_HYDROXYL"/>
    <property type="match status" value="1"/>
</dbReference>
<dbReference type="Gene3D" id="1.10.150.50">
    <property type="entry name" value="Transcription Factor, Ets-1"/>
    <property type="match status" value="1"/>
</dbReference>
<feature type="signal peptide" evidence="25">
    <location>
        <begin position="1"/>
        <end position="25"/>
    </location>
</feature>
<dbReference type="PRINTS" id="PR00109">
    <property type="entry name" value="TYRKINASE"/>
</dbReference>
<feature type="transmembrane region" description="Helical" evidence="24">
    <location>
        <begin position="798"/>
        <end position="822"/>
    </location>
</feature>
<feature type="domain" description="Fibrinogen C-terminal" evidence="29">
    <location>
        <begin position="23"/>
        <end position="248"/>
    </location>
</feature>
<dbReference type="InterPro" id="IPR018097">
    <property type="entry name" value="EGF_Ca-bd_CS"/>
</dbReference>
<dbReference type="RefSeq" id="XP_019647161.1">
    <property type="nucleotide sequence ID" value="XM_019791602.1"/>
</dbReference>
<evidence type="ECO:0000313" key="30">
    <source>
        <dbReference type="Proteomes" id="UP000515135"/>
    </source>
</evidence>
<keyword evidence="4" id="KW-0272">Extracellular matrix</keyword>
<feature type="domain" description="EGF-like" evidence="27">
    <location>
        <begin position="753"/>
        <end position="793"/>
    </location>
</feature>
<keyword evidence="30" id="KW-1185">Reference proteome</keyword>
<dbReference type="InterPro" id="IPR014716">
    <property type="entry name" value="Fibrinogen_a/b/g_C_1"/>
</dbReference>
<evidence type="ECO:0000259" key="27">
    <source>
        <dbReference type="PROSITE" id="PS50026"/>
    </source>
</evidence>
<dbReference type="CDD" id="cd09487">
    <property type="entry name" value="SAM_superfamily"/>
    <property type="match status" value="1"/>
</dbReference>
<feature type="domain" description="Ig-like" evidence="28">
    <location>
        <begin position="520"/>
        <end position="611"/>
    </location>
</feature>
<dbReference type="PROSITE" id="PS00107">
    <property type="entry name" value="PROTEIN_KINASE_ATP"/>
    <property type="match status" value="1"/>
</dbReference>
<dbReference type="Pfam" id="PF00147">
    <property type="entry name" value="Fibrinogen_C"/>
    <property type="match status" value="2"/>
</dbReference>
<feature type="binding site" evidence="23">
    <location>
        <position position="988"/>
    </location>
    <ligand>
        <name>ATP</name>
        <dbReference type="ChEBI" id="CHEBI:30616"/>
    </ligand>
</feature>
<dbReference type="CDD" id="cd00054">
    <property type="entry name" value="EGF_CA"/>
    <property type="match status" value="1"/>
</dbReference>
<dbReference type="SUPFAM" id="SSF56496">
    <property type="entry name" value="Fibrinogen C-terminal domain-like"/>
    <property type="match status" value="2"/>
</dbReference>
<dbReference type="AlphaFoldDB" id="A0A6P5AYG9"/>
<dbReference type="PROSITE" id="PS50011">
    <property type="entry name" value="PROTEIN_KINASE_DOM"/>
    <property type="match status" value="1"/>
</dbReference>